<evidence type="ECO:0000256" key="8">
    <source>
        <dbReference type="ARBA" id="ARBA00022821"/>
    </source>
</evidence>
<name>A0A7J7C7Q0_TRIWF</name>
<dbReference type="FunFam" id="3.60.120.10:FF:000005">
    <property type="entry name" value="isochorismate synthase, chloroplastic-like isoform X1"/>
    <property type="match status" value="1"/>
</dbReference>
<comment type="similarity">
    <text evidence="4">Belongs to the isochorismate synthase family.</text>
</comment>
<comment type="subcellular location">
    <subcellularLocation>
        <location evidence="3">Plastid</location>
        <location evidence="3">Chloroplast</location>
    </subcellularLocation>
</comment>
<comment type="catalytic activity">
    <reaction evidence="1">
        <text>chorismate = isochorismate</text>
        <dbReference type="Rhea" id="RHEA:18985"/>
        <dbReference type="ChEBI" id="CHEBI:29748"/>
        <dbReference type="ChEBI" id="CHEBI:29780"/>
        <dbReference type="EC" id="5.4.4.2"/>
    </reaction>
</comment>
<dbReference type="EMBL" id="JAAARO010000020">
    <property type="protein sequence ID" value="KAF5730140.1"/>
    <property type="molecule type" value="Genomic_DNA"/>
</dbReference>
<dbReference type="InterPro" id="IPR005801">
    <property type="entry name" value="ADC_synthase"/>
</dbReference>
<evidence type="ECO:0000256" key="4">
    <source>
        <dbReference type="ARBA" id="ARBA00005297"/>
    </source>
</evidence>
<proteinExistence type="inferred from homology"/>
<evidence type="ECO:0000256" key="1">
    <source>
        <dbReference type="ARBA" id="ARBA00000799"/>
    </source>
</evidence>
<evidence type="ECO:0000256" key="3">
    <source>
        <dbReference type="ARBA" id="ARBA00004229"/>
    </source>
</evidence>
<dbReference type="GO" id="GO:0042372">
    <property type="term" value="P:phylloquinone biosynthetic process"/>
    <property type="evidence" value="ECO:0007669"/>
    <property type="project" value="UniProtKB-ARBA"/>
</dbReference>
<dbReference type="GO" id="GO:0008909">
    <property type="term" value="F:isochorismate synthase activity"/>
    <property type="evidence" value="ECO:0007669"/>
    <property type="project" value="UniProtKB-EC"/>
</dbReference>
<evidence type="ECO:0000256" key="2">
    <source>
        <dbReference type="ARBA" id="ARBA00001946"/>
    </source>
</evidence>
<comment type="caution">
    <text evidence="15">The sequence shown here is derived from an EMBL/GenBank/DDBJ whole genome shotgun (WGS) entry which is preliminary data.</text>
</comment>
<dbReference type="EC" id="5.4.4.2" evidence="5"/>
<accession>A0A7J7C7Q0</accession>
<keyword evidence="8" id="KW-0611">Plant defense</keyword>
<gene>
    <name evidence="15" type="ORF">HS088_TW20G00510</name>
</gene>
<reference evidence="15 16" key="1">
    <citation type="journal article" date="2020" name="Nat. Commun.">
        <title>Genome of Tripterygium wilfordii and identification of cytochrome P450 involved in triptolide biosynthesis.</title>
        <authorList>
            <person name="Tu L."/>
            <person name="Su P."/>
            <person name="Zhang Z."/>
            <person name="Gao L."/>
            <person name="Wang J."/>
            <person name="Hu T."/>
            <person name="Zhou J."/>
            <person name="Zhang Y."/>
            <person name="Zhao Y."/>
            <person name="Liu Y."/>
            <person name="Song Y."/>
            <person name="Tong Y."/>
            <person name="Lu Y."/>
            <person name="Yang J."/>
            <person name="Xu C."/>
            <person name="Jia M."/>
            <person name="Peters R.J."/>
            <person name="Huang L."/>
            <person name="Gao W."/>
        </authorList>
    </citation>
    <scope>NUCLEOTIDE SEQUENCE [LARGE SCALE GENOMIC DNA]</scope>
    <source>
        <strain evidence="16">cv. XIE 37</strain>
        <tissue evidence="15">Leaf</tissue>
    </source>
</reference>
<organism evidence="15 16">
    <name type="scientific">Tripterygium wilfordii</name>
    <name type="common">Thunder God vine</name>
    <dbReference type="NCBI Taxonomy" id="458696"/>
    <lineage>
        <taxon>Eukaryota</taxon>
        <taxon>Viridiplantae</taxon>
        <taxon>Streptophyta</taxon>
        <taxon>Embryophyta</taxon>
        <taxon>Tracheophyta</taxon>
        <taxon>Spermatophyta</taxon>
        <taxon>Magnoliopsida</taxon>
        <taxon>eudicotyledons</taxon>
        <taxon>Gunneridae</taxon>
        <taxon>Pentapetalae</taxon>
        <taxon>rosids</taxon>
        <taxon>fabids</taxon>
        <taxon>Celastrales</taxon>
        <taxon>Celastraceae</taxon>
        <taxon>Tripterygium</taxon>
    </lineage>
</organism>
<dbReference type="FunCoup" id="A0A7J7C7Q0">
    <property type="interactions" value="231"/>
</dbReference>
<protein>
    <recommendedName>
        <fullName evidence="5">isochorismate synthase</fullName>
        <ecNumber evidence="5">5.4.4.2</ecNumber>
    </recommendedName>
</protein>
<comment type="cofactor">
    <cofactor evidence="2">
        <name>Mg(2+)</name>
        <dbReference type="ChEBI" id="CHEBI:18420"/>
    </cofactor>
</comment>
<evidence type="ECO:0000256" key="13">
    <source>
        <dbReference type="ARBA" id="ARBA00060533"/>
    </source>
</evidence>
<feature type="domain" description="Chorismate-utilising enzyme C-terminal" evidence="14">
    <location>
        <begin position="310"/>
        <end position="563"/>
    </location>
</feature>
<dbReference type="PANTHER" id="PTHR47253:SF4">
    <property type="entry name" value="ISOCHORISMATE SYNTHASE 2, CHLOROPLASTIC"/>
    <property type="match status" value="1"/>
</dbReference>
<keyword evidence="9" id="KW-0460">Magnesium</keyword>
<keyword evidence="11" id="KW-0413">Isomerase</keyword>
<dbReference type="AlphaFoldDB" id="A0A7J7C7Q0"/>
<sequence length="588" mass="64696">MKVPVQSLQTTNISFARLSVSLMATAAAAGRCLSHFMDLESVKSSSTAISCNSSCRLSHHRKYQVCRLSMNGCQGDPTVPVSTTETLTFPMVPSPSSAVDTLNVAISALKSNPPVHSSGIIRLQVPIQEQIEALDWLHAQRNLLPRCFFSGRSLTDGSDLLLTNGNARTATVHTLLSVAGVGSAVFFRCLHQFSYSDWKSIKRFLSTECPLIRAYGAIRFDASANISSEWENFGAFYFIIPQVEFDELKGSSMLAATIAWDDDLAWSWGKAIDALQATMSQVSSFVVKLRKEVTRTVILSNDHIPSKMYWNLAVKRALEIINSSSSPLIKVVLARSSRVVTASDIDPITWLACLQVEGKNAYQFFLQPPDAPAFIGNTPEQLFHRKCRMISSEALAGTRARGGSMALDLQIEHDLLSSPKDHLEFTIVRESIRKKLEAVCNRVVIQPKKAIRKLQRVQHLYAQLAGKLLSEDDEFHILSSLHPTPAVCGFPTEEARVLIGETEVFDRGMYAGPIGWFGGGESEFAVGIRSALVKKGLGALIYAGTGIVEGSNPSLEWDELELKISQFAKFLELEEPLRPKVENFGTVN</sequence>
<evidence type="ECO:0000256" key="5">
    <source>
        <dbReference type="ARBA" id="ARBA00012824"/>
    </source>
</evidence>
<dbReference type="SUPFAM" id="SSF56322">
    <property type="entry name" value="ADC synthase"/>
    <property type="match status" value="1"/>
</dbReference>
<dbReference type="PANTHER" id="PTHR47253">
    <property type="match status" value="1"/>
</dbReference>
<dbReference type="InterPro" id="IPR004561">
    <property type="entry name" value="IsoChor_synthase"/>
</dbReference>
<keyword evidence="10" id="KW-0809">Transit peptide</keyword>
<evidence type="ECO:0000256" key="10">
    <source>
        <dbReference type="ARBA" id="ARBA00022946"/>
    </source>
</evidence>
<dbReference type="GO" id="GO:0006952">
    <property type="term" value="P:defense response"/>
    <property type="evidence" value="ECO:0007669"/>
    <property type="project" value="UniProtKB-KW"/>
</dbReference>
<keyword evidence="7" id="KW-0934">Plastid</keyword>
<evidence type="ECO:0000256" key="6">
    <source>
        <dbReference type="ARBA" id="ARBA00022528"/>
    </source>
</evidence>
<dbReference type="Pfam" id="PF00425">
    <property type="entry name" value="Chorismate_bind"/>
    <property type="match status" value="1"/>
</dbReference>
<dbReference type="Proteomes" id="UP000593562">
    <property type="component" value="Unassembled WGS sequence"/>
</dbReference>
<dbReference type="GO" id="GO:0009507">
    <property type="term" value="C:chloroplast"/>
    <property type="evidence" value="ECO:0007669"/>
    <property type="project" value="UniProtKB-SubCell"/>
</dbReference>
<evidence type="ECO:0000256" key="7">
    <source>
        <dbReference type="ARBA" id="ARBA00022640"/>
    </source>
</evidence>
<evidence type="ECO:0000313" key="15">
    <source>
        <dbReference type="EMBL" id="KAF5730140.1"/>
    </source>
</evidence>
<dbReference type="InterPro" id="IPR044250">
    <property type="entry name" value="MenF-like"/>
</dbReference>
<evidence type="ECO:0000256" key="11">
    <source>
        <dbReference type="ARBA" id="ARBA00023235"/>
    </source>
</evidence>
<evidence type="ECO:0000256" key="12">
    <source>
        <dbReference type="ARBA" id="ARBA00059718"/>
    </source>
</evidence>
<dbReference type="InterPro" id="IPR015890">
    <property type="entry name" value="Chorismate_C"/>
</dbReference>
<dbReference type="Gene3D" id="3.60.120.10">
    <property type="entry name" value="Anthranilate synthase"/>
    <property type="match status" value="1"/>
</dbReference>
<evidence type="ECO:0000259" key="14">
    <source>
        <dbReference type="Pfam" id="PF00425"/>
    </source>
</evidence>
<comment type="function">
    <text evidence="12">Isochorismate synthase involved in the synthesis of salicylic acid (SA) required for both local and systemic acquired resistance (LAR and SAR) while SA synthesized through the phenylalanine ammonium lyase (PAL) pathway seems to potentiate plant cell death. Also involved in phylloquinone (vitamin K1) synthesis. Has no isochorismate pyruvate lyase (IPL) activity.</text>
</comment>
<evidence type="ECO:0000256" key="9">
    <source>
        <dbReference type="ARBA" id="ARBA00022842"/>
    </source>
</evidence>
<comment type="pathway">
    <text evidence="13">Siderophore biosynthesis; salicylate biosynthesis.</text>
</comment>
<dbReference type="InParanoid" id="A0A7J7C7Q0"/>
<evidence type="ECO:0000313" key="16">
    <source>
        <dbReference type="Proteomes" id="UP000593562"/>
    </source>
</evidence>
<dbReference type="NCBIfam" id="TIGR00543">
    <property type="entry name" value="isochor_syn"/>
    <property type="match status" value="1"/>
</dbReference>
<keyword evidence="16" id="KW-1185">Reference proteome</keyword>
<keyword evidence="6" id="KW-0150">Chloroplast</keyword>